<accession>A0ABQ2WKV5</accession>
<sequence length="391" mass="43669">MNYRVLFIDDDAFMLKALLRTARRIRPNWQFMGCDQARDWLSVVADNAIPDIIICDYQMPDVNGEQVLLEAITHYPSAVRVLLTGDTSEQIVTRACEFSHHLLGKPFSEQHLTAIFECVERLQQLPFTSHSRAQLGQLQSLPVLPEFVKSIKQALQAPEVDLTYVAKLLQHEPALAAKLMQIANSAFMGFTRPVSTILDATLRLGSNLIEAIVTLTSMDKYFAYKMQAEAHDEITQFAYEHAVLAKKLAQYAGFTLLEQDTVFSAAIFSAIGRLIELLQQHENGLNQPPLLMQSGFLNSTLISTYILTLWNHSETVCNVVLWQDTPSPEGNTLENLSFILFLTKQLLLNTGAEHAIQLAEIIESPELLAAFQRLLSERLSVSGAANNAGKP</sequence>
<keyword evidence="5" id="KW-1185">Reference proteome</keyword>
<evidence type="ECO:0000313" key="4">
    <source>
        <dbReference type="EMBL" id="GGW56948.1"/>
    </source>
</evidence>
<dbReference type="Proteomes" id="UP000634667">
    <property type="component" value="Unassembled WGS sequence"/>
</dbReference>
<dbReference type="Gene3D" id="1.10.3210.10">
    <property type="entry name" value="Hypothetical protein af1432"/>
    <property type="match status" value="1"/>
</dbReference>
<dbReference type="Pfam" id="PF08668">
    <property type="entry name" value="HDOD"/>
    <property type="match status" value="1"/>
</dbReference>
<dbReference type="InterPro" id="IPR001789">
    <property type="entry name" value="Sig_transdc_resp-reg_receiver"/>
</dbReference>
<proteinExistence type="predicted"/>
<dbReference type="SUPFAM" id="SSF109604">
    <property type="entry name" value="HD-domain/PDEase-like"/>
    <property type="match status" value="1"/>
</dbReference>
<evidence type="ECO:0000259" key="3">
    <source>
        <dbReference type="PROSITE" id="PS51833"/>
    </source>
</evidence>
<dbReference type="PANTHER" id="PTHR33525:SF5">
    <property type="entry name" value="TWO COMPONENT SIGNAL TRANSDUCTION SYSTEM RESPONSE REGULATOR"/>
    <property type="match status" value="1"/>
</dbReference>
<dbReference type="PIRSF" id="PIRSF036883">
    <property type="entry name" value="RR_HD-GYP_mod"/>
    <property type="match status" value="1"/>
</dbReference>
<dbReference type="InterPro" id="IPR014626">
    <property type="entry name" value="Sig_transdc_resp-reg_put"/>
</dbReference>
<comment type="caution">
    <text evidence="4">The sequence shown here is derived from an EMBL/GenBank/DDBJ whole genome shotgun (WGS) entry which is preliminary data.</text>
</comment>
<reference evidence="5" key="1">
    <citation type="journal article" date="2019" name="Int. J. Syst. Evol. Microbiol.">
        <title>The Global Catalogue of Microorganisms (GCM) 10K type strain sequencing project: providing services to taxonomists for standard genome sequencing and annotation.</title>
        <authorList>
            <consortium name="The Broad Institute Genomics Platform"/>
            <consortium name="The Broad Institute Genome Sequencing Center for Infectious Disease"/>
            <person name="Wu L."/>
            <person name="Ma J."/>
        </authorList>
    </citation>
    <scope>NUCLEOTIDE SEQUENCE [LARGE SCALE GENOMIC DNA]</scope>
    <source>
        <strain evidence="5">KCTC 23723</strain>
    </source>
</reference>
<dbReference type="PROSITE" id="PS50110">
    <property type="entry name" value="RESPONSE_REGULATORY"/>
    <property type="match status" value="1"/>
</dbReference>
<dbReference type="RefSeq" id="WP_189481362.1">
    <property type="nucleotide sequence ID" value="NZ_BMYR01000004.1"/>
</dbReference>
<dbReference type="Gene3D" id="3.40.50.2300">
    <property type="match status" value="1"/>
</dbReference>
<evidence type="ECO:0000256" key="1">
    <source>
        <dbReference type="PROSITE-ProRule" id="PRU00169"/>
    </source>
</evidence>
<protein>
    <submittedName>
        <fullName evidence="4">Response regulator</fullName>
    </submittedName>
</protein>
<dbReference type="InterPro" id="IPR052340">
    <property type="entry name" value="RNase_Y/CdgJ"/>
</dbReference>
<feature type="domain" description="HDOD" evidence="3">
    <location>
        <begin position="141"/>
        <end position="326"/>
    </location>
</feature>
<dbReference type="SUPFAM" id="SSF52172">
    <property type="entry name" value="CheY-like"/>
    <property type="match status" value="1"/>
</dbReference>
<dbReference type="InterPro" id="IPR013976">
    <property type="entry name" value="HDOD"/>
</dbReference>
<dbReference type="Pfam" id="PF00072">
    <property type="entry name" value="Response_reg"/>
    <property type="match status" value="1"/>
</dbReference>
<dbReference type="PANTHER" id="PTHR33525">
    <property type="match status" value="1"/>
</dbReference>
<dbReference type="InterPro" id="IPR011006">
    <property type="entry name" value="CheY-like_superfamily"/>
</dbReference>
<feature type="modified residue" description="4-aspartylphosphate" evidence="1">
    <location>
        <position position="56"/>
    </location>
</feature>
<evidence type="ECO:0000259" key="2">
    <source>
        <dbReference type="PROSITE" id="PS50110"/>
    </source>
</evidence>
<keyword evidence="1" id="KW-0597">Phosphoprotein</keyword>
<evidence type="ECO:0000313" key="5">
    <source>
        <dbReference type="Proteomes" id="UP000634667"/>
    </source>
</evidence>
<organism evidence="4 5">
    <name type="scientific">Alishewanella tabrizica</name>
    <dbReference type="NCBI Taxonomy" id="671278"/>
    <lineage>
        <taxon>Bacteria</taxon>
        <taxon>Pseudomonadati</taxon>
        <taxon>Pseudomonadota</taxon>
        <taxon>Gammaproteobacteria</taxon>
        <taxon>Alteromonadales</taxon>
        <taxon>Alteromonadaceae</taxon>
        <taxon>Alishewanella</taxon>
    </lineage>
</organism>
<gene>
    <name evidence="4" type="ORF">GCM10008111_11170</name>
</gene>
<dbReference type="EMBL" id="BMYR01000004">
    <property type="protein sequence ID" value="GGW56948.1"/>
    <property type="molecule type" value="Genomic_DNA"/>
</dbReference>
<dbReference type="PROSITE" id="PS51833">
    <property type="entry name" value="HDOD"/>
    <property type="match status" value="1"/>
</dbReference>
<name>A0ABQ2WKV5_9ALTE</name>
<feature type="domain" description="Response regulatory" evidence="2">
    <location>
        <begin position="4"/>
        <end position="120"/>
    </location>
</feature>
<dbReference type="SMART" id="SM00448">
    <property type="entry name" value="REC"/>
    <property type="match status" value="1"/>
</dbReference>